<name>A0ABR7KVH7_9SPHI</name>
<dbReference type="RefSeq" id="WP_187072540.1">
    <property type="nucleotide sequence ID" value="NZ_JACRYL010000016.1"/>
</dbReference>
<dbReference type="EMBL" id="JACRYL010000016">
    <property type="protein sequence ID" value="MBC6112114.1"/>
    <property type="molecule type" value="Genomic_DNA"/>
</dbReference>
<sequence>MKSKNIVIAPCGNKSHLFKSSWLKNEEIRDFDLCLLFYHENIDNPDLYKNIDLFYHLKDFKYMMLHNLLVNVKPELLEEYDHFYFLDDDIDIDTVGINKMFELSKTFNSSISQAALSHDSFCSWPMFKRQDNCYLRYVGQIEVMAPLFSKEALVKCLPSFTGTLSSWGLDSVWSKILNYAEDKMIVFDSVEMKHTLPVGGGELYTKLGVDPYVEWREITSKYGAKLHNYIEYGRLVLHHINNDKLYSLQNFIKENFVLLKRKVNDYNILSRLKLKS</sequence>
<evidence type="ECO:0000313" key="2">
    <source>
        <dbReference type="Proteomes" id="UP000652755"/>
    </source>
</evidence>
<gene>
    <name evidence="1" type="ORF">H7U22_16950</name>
</gene>
<protein>
    <recommendedName>
        <fullName evidence="3">DUF707 domain-containing protein</fullName>
    </recommendedName>
</protein>
<evidence type="ECO:0008006" key="3">
    <source>
        <dbReference type="Google" id="ProtNLM"/>
    </source>
</evidence>
<dbReference type="Proteomes" id="UP000652755">
    <property type="component" value="Unassembled WGS sequence"/>
</dbReference>
<reference evidence="1 2" key="1">
    <citation type="submission" date="2020-08" db="EMBL/GenBank/DDBJ databases">
        <authorList>
            <person name="Sun Q."/>
            <person name="Inoue M."/>
        </authorList>
    </citation>
    <scope>NUCLEOTIDE SEQUENCE [LARGE SCALE GENOMIC DNA]</scope>
    <source>
        <strain evidence="1 2">CCM 8938</strain>
    </source>
</reference>
<proteinExistence type="predicted"/>
<organism evidence="1 2">
    <name type="scientific">Pedobacter fastidiosus</name>
    <dbReference type="NCBI Taxonomy" id="2765361"/>
    <lineage>
        <taxon>Bacteria</taxon>
        <taxon>Pseudomonadati</taxon>
        <taxon>Bacteroidota</taxon>
        <taxon>Sphingobacteriia</taxon>
        <taxon>Sphingobacteriales</taxon>
        <taxon>Sphingobacteriaceae</taxon>
        <taxon>Pedobacter</taxon>
    </lineage>
</organism>
<keyword evidence="2" id="KW-1185">Reference proteome</keyword>
<accession>A0ABR7KVH7</accession>
<comment type="caution">
    <text evidence="1">The sequence shown here is derived from an EMBL/GenBank/DDBJ whole genome shotgun (WGS) entry which is preliminary data.</text>
</comment>
<evidence type="ECO:0000313" key="1">
    <source>
        <dbReference type="EMBL" id="MBC6112114.1"/>
    </source>
</evidence>